<keyword evidence="2" id="KW-1185">Reference proteome</keyword>
<dbReference type="Proteomes" id="UP000076532">
    <property type="component" value="Unassembled WGS sequence"/>
</dbReference>
<protein>
    <submittedName>
        <fullName evidence="1">Uncharacterized protein</fullName>
    </submittedName>
</protein>
<proteinExistence type="predicted"/>
<dbReference type="EMBL" id="KV417719">
    <property type="protein sequence ID" value="KZP08538.1"/>
    <property type="molecule type" value="Genomic_DNA"/>
</dbReference>
<organism evidence="1 2">
    <name type="scientific">Athelia psychrophila</name>
    <dbReference type="NCBI Taxonomy" id="1759441"/>
    <lineage>
        <taxon>Eukaryota</taxon>
        <taxon>Fungi</taxon>
        <taxon>Dikarya</taxon>
        <taxon>Basidiomycota</taxon>
        <taxon>Agaricomycotina</taxon>
        <taxon>Agaricomycetes</taxon>
        <taxon>Agaricomycetidae</taxon>
        <taxon>Atheliales</taxon>
        <taxon>Atheliaceae</taxon>
        <taxon>Athelia</taxon>
    </lineage>
</organism>
<evidence type="ECO:0000313" key="1">
    <source>
        <dbReference type="EMBL" id="KZP08538.1"/>
    </source>
</evidence>
<accession>A0A165XH36</accession>
<evidence type="ECO:0000313" key="2">
    <source>
        <dbReference type="Proteomes" id="UP000076532"/>
    </source>
</evidence>
<gene>
    <name evidence="1" type="ORF">FIBSPDRAFT_261716</name>
</gene>
<sequence length="85" mass="9753">MFKWYVPHLSVCTDTAGNTIALVWWCWPWLIVSGDHGGRQKDEDNERRRGESDVHAQGIGEVRVAATVCSLKQLRAREHYERESG</sequence>
<reference evidence="1 2" key="1">
    <citation type="journal article" date="2016" name="Mol. Biol. Evol.">
        <title>Comparative Genomics of Early-Diverging Mushroom-Forming Fungi Provides Insights into the Origins of Lignocellulose Decay Capabilities.</title>
        <authorList>
            <person name="Nagy L.G."/>
            <person name="Riley R."/>
            <person name="Tritt A."/>
            <person name="Adam C."/>
            <person name="Daum C."/>
            <person name="Floudas D."/>
            <person name="Sun H."/>
            <person name="Yadav J.S."/>
            <person name="Pangilinan J."/>
            <person name="Larsson K.H."/>
            <person name="Matsuura K."/>
            <person name="Barry K."/>
            <person name="Labutti K."/>
            <person name="Kuo R."/>
            <person name="Ohm R.A."/>
            <person name="Bhattacharya S.S."/>
            <person name="Shirouzu T."/>
            <person name="Yoshinaga Y."/>
            <person name="Martin F.M."/>
            <person name="Grigoriev I.V."/>
            <person name="Hibbett D.S."/>
        </authorList>
    </citation>
    <scope>NUCLEOTIDE SEQUENCE [LARGE SCALE GENOMIC DNA]</scope>
    <source>
        <strain evidence="1 2">CBS 109695</strain>
    </source>
</reference>
<name>A0A165XH36_9AGAM</name>
<dbReference type="AlphaFoldDB" id="A0A165XH36"/>